<comment type="subcellular location">
    <subcellularLocation>
        <location evidence="6">Cell membrane</location>
        <topology evidence="6">Multi-pass membrane protein</topology>
    </subcellularLocation>
    <subcellularLocation>
        <location evidence="1">Membrane</location>
    </subcellularLocation>
</comment>
<reference evidence="7 8" key="1">
    <citation type="submission" date="2018-12" db="EMBL/GenBank/DDBJ databases">
        <title>Complete genome of Litorilituus sediminis.</title>
        <authorList>
            <person name="Liu A."/>
            <person name="Rong J."/>
        </authorList>
    </citation>
    <scope>NUCLEOTIDE SEQUENCE [LARGE SCALE GENOMIC DNA]</scope>
    <source>
        <strain evidence="7 8">JCM 17549</strain>
    </source>
</reference>
<feature type="transmembrane region" description="Helical" evidence="6">
    <location>
        <begin position="12"/>
        <end position="31"/>
    </location>
</feature>
<dbReference type="AlphaFoldDB" id="A0A4P6P4V2"/>
<keyword evidence="5 6" id="KW-0472">Membrane</keyword>
<keyword evidence="8" id="KW-1185">Reference proteome</keyword>
<evidence type="ECO:0000313" key="8">
    <source>
        <dbReference type="Proteomes" id="UP000290244"/>
    </source>
</evidence>
<evidence type="ECO:0000256" key="3">
    <source>
        <dbReference type="ARBA" id="ARBA00022692"/>
    </source>
</evidence>
<keyword evidence="4 6" id="KW-1133">Transmembrane helix</keyword>
<dbReference type="GO" id="GO:0005886">
    <property type="term" value="C:plasma membrane"/>
    <property type="evidence" value="ECO:0007669"/>
    <property type="project" value="UniProtKB-SubCell"/>
</dbReference>
<name>A0A4P6P4V2_9GAMM</name>
<dbReference type="EMBL" id="CP034759">
    <property type="protein sequence ID" value="QBG36434.1"/>
    <property type="molecule type" value="Genomic_DNA"/>
</dbReference>
<keyword evidence="3 6" id="KW-0812">Transmembrane</keyword>
<proteinExistence type="inferred from homology"/>
<dbReference type="CDD" id="cd06662">
    <property type="entry name" value="SURF1"/>
    <property type="match status" value="1"/>
</dbReference>
<feature type="transmembrane region" description="Helical" evidence="6">
    <location>
        <begin position="227"/>
        <end position="248"/>
    </location>
</feature>
<dbReference type="OrthoDB" id="9789940at2"/>
<accession>A0A4P6P4V2</accession>
<dbReference type="RefSeq" id="WP_130602580.1">
    <property type="nucleotide sequence ID" value="NZ_CP034759.1"/>
</dbReference>
<keyword evidence="6" id="KW-1003">Cell membrane</keyword>
<evidence type="ECO:0000313" key="7">
    <source>
        <dbReference type="EMBL" id="QBG36434.1"/>
    </source>
</evidence>
<dbReference type="Proteomes" id="UP000290244">
    <property type="component" value="Chromosome"/>
</dbReference>
<comment type="similarity">
    <text evidence="2 6">Belongs to the SURF1 family.</text>
</comment>
<dbReference type="KEGG" id="lsd:EMK97_12255"/>
<dbReference type="Pfam" id="PF02104">
    <property type="entry name" value="SURF1"/>
    <property type="match status" value="1"/>
</dbReference>
<evidence type="ECO:0000256" key="4">
    <source>
        <dbReference type="ARBA" id="ARBA00022989"/>
    </source>
</evidence>
<dbReference type="InterPro" id="IPR045214">
    <property type="entry name" value="Surf1/Surf4"/>
</dbReference>
<organism evidence="7 8">
    <name type="scientific">Litorilituus sediminis</name>
    <dbReference type="NCBI Taxonomy" id="718192"/>
    <lineage>
        <taxon>Bacteria</taxon>
        <taxon>Pseudomonadati</taxon>
        <taxon>Pseudomonadota</taxon>
        <taxon>Gammaproteobacteria</taxon>
        <taxon>Alteromonadales</taxon>
        <taxon>Colwelliaceae</taxon>
        <taxon>Litorilituus</taxon>
    </lineage>
</organism>
<dbReference type="InterPro" id="IPR002994">
    <property type="entry name" value="Surf1/Shy1"/>
</dbReference>
<evidence type="ECO:0000256" key="5">
    <source>
        <dbReference type="ARBA" id="ARBA00023136"/>
    </source>
</evidence>
<gene>
    <name evidence="7" type="ORF">EMK97_12255</name>
</gene>
<sequence length="270" mass="30892">MPKQASVNSLGIKLGWLIFTSLVFLGLLKLSHWQYSRAIEKQQRLDKIARLEQSEPLALSGLNNLRQKRDENINDWPVTVSARFNNQLVFLLDNQVHQGQLGYRVLQLAINKQHAVLVNLGWLKGSIDRSKLPSITPIEGSLNFHGNIRIVEQGISLQAQDYSQVTWPLRIQQIELNEIAKLIKGTINVPLLPFVIYLDENEPFGYSKNWQPIVMPPEKHMGYAVQWLALAIAWLILMAWVSGILRYLTLVLFANTSDQKGEYEHTFSKK</sequence>
<evidence type="ECO:0000256" key="1">
    <source>
        <dbReference type="ARBA" id="ARBA00004370"/>
    </source>
</evidence>
<dbReference type="PROSITE" id="PS50895">
    <property type="entry name" value="SURF1"/>
    <property type="match status" value="1"/>
</dbReference>
<evidence type="ECO:0000256" key="2">
    <source>
        <dbReference type="ARBA" id="ARBA00007165"/>
    </source>
</evidence>
<dbReference type="PANTHER" id="PTHR23427">
    <property type="entry name" value="SURFEIT LOCUS PROTEIN"/>
    <property type="match status" value="1"/>
</dbReference>
<evidence type="ECO:0000256" key="6">
    <source>
        <dbReference type="RuleBase" id="RU363076"/>
    </source>
</evidence>
<protein>
    <recommendedName>
        <fullName evidence="6">SURF1-like protein</fullName>
    </recommendedName>
</protein>
<dbReference type="PANTHER" id="PTHR23427:SF2">
    <property type="entry name" value="SURFEIT LOCUS PROTEIN 1"/>
    <property type="match status" value="1"/>
</dbReference>